<proteinExistence type="predicted"/>
<dbReference type="Proteomes" id="UP000036681">
    <property type="component" value="Unplaced"/>
</dbReference>
<evidence type="ECO:0000313" key="3">
    <source>
        <dbReference type="WBParaSite" id="ALUE_0000841501-mRNA-1"/>
    </source>
</evidence>
<organism evidence="2 3">
    <name type="scientific">Ascaris lumbricoides</name>
    <name type="common">Giant roundworm</name>
    <dbReference type="NCBI Taxonomy" id="6252"/>
    <lineage>
        <taxon>Eukaryota</taxon>
        <taxon>Metazoa</taxon>
        <taxon>Ecdysozoa</taxon>
        <taxon>Nematoda</taxon>
        <taxon>Chromadorea</taxon>
        <taxon>Rhabditida</taxon>
        <taxon>Spirurina</taxon>
        <taxon>Ascaridomorpha</taxon>
        <taxon>Ascaridoidea</taxon>
        <taxon>Ascarididae</taxon>
        <taxon>Ascaris</taxon>
    </lineage>
</organism>
<evidence type="ECO:0000256" key="1">
    <source>
        <dbReference type="SAM" id="MobiDB-lite"/>
    </source>
</evidence>
<feature type="compositionally biased region" description="Basic and acidic residues" evidence="1">
    <location>
        <begin position="127"/>
        <end position="142"/>
    </location>
</feature>
<feature type="compositionally biased region" description="Basic and acidic residues" evidence="1">
    <location>
        <begin position="83"/>
        <end position="93"/>
    </location>
</feature>
<feature type="compositionally biased region" description="Polar residues" evidence="1">
    <location>
        <begin position="94"/>
        <end position="103"/>
    </location>
</feature>
<dbReference type="AlphaFoldDB" id="A0A0M3HY72"/>
<feature type="region of interest" description="Disordered" evidence="1">
    <location>
        <begin position="83"/>
        <end position="142"/>
    </location>
</feature>
<keyword evidence="2" id="KW-1185">Reference proteome</keyword>
<reference evidence="3" key="1">
    <citation type="submission" date="2017-02" db="UniProtKB">
        <authorList>
            <consortium name="WormBaseParasite"/>
        </authorList>
    </citation>
    <scope>IDENTIFICATION</scope>
</reference>
<evidence type="ECO:0000313" key="2">
    <source>
        <dbReference type="Proteomes" id="UP000036681"/>
    </source>
</evidence>
<name>A0A0M3HY72_ASCLU</name>
<protein>
    <submittedName>
        <fullName evidence="3">Uncharacterized protein</fullName>
    </submittedName>
</protein>
<dbReference type="WBParaSite" id="ALUE_0000841501-mRNA-1">
    <property type="protein sequence ID" value="ALUE_0000841501-mRNA-1"/>
    <property type="gene ID" value="ALUE_0000841501"/>
</dbReference>
<sequence length="142" mass="16129">MAAFLVSIICLQTFFFPQSAYREIFAKGLSSEGDENNGAIRLRAIISFHFYFFAAIVESWALTITLACHRYFDEVNEAREQRMRRNRNYDSRNHASTSGNQRSGLDHIAPDSFDNPNYSLPDSDGEDGPKPFQEHDGKTAIV</sequence>
<accession>A0A0M3HY72</accession>